<accession>A0A6P1DU42</accession>
<comment type="caution">
    <text evidence="6">The sequence shown here is derived from an EMBL/GenBank/DDBJ whole genome shotgun (WGS) entry which is preliminary data.</text>
</comment>
<dbReference type="InterPro" id="IPR011051">
    <property type="entry name" value="RmlC_Cupin_sf"/>
</dbReference>
<feature type="region of interest" description="Disordered" evidence="4">
    <location>
        <begin position="281"/>
        <end position="311"/>
    </location>
</feature>
<feature type="domain" description="HTH araC/xylS-type" evidence="5">
    <location>
        <begin position="190"/>
        <end position="288"/>
    </location>
</feature>
<feature type="compositionally biased region" description="Basic and acidic residues" evidence="4">
    <location>
        <begin position="281"/>
        <end position="298"/>
    </location>
</feature>
<keyword evidence="2" id="KW-0238">DNA-binding</keyword>
<keyword evidence="7" id="KW-1185">Reference proteome</keyword>
<dbReference type="Proteomes" id="UP000471640">
    <property type="component" value="Unassembled WGS sequence"/>
</dbReference>
<dbReference type="Pfam" id="PF12833">
    <property type="entry name" value="HTH_18"/>
    <property type="match status" value="1"/>
</dbReference>
<proteinExistence type="predicted"/>
<organism evidence="6 7">
    <name type="scientific">Thiorhodococcus mannitoliphagus</name>
    <dbReference type="NCBI Taxonomy" id="329406"/>
    <lineage>
        <taxon>Bacteria</taxon>
        <taxon>Pseudomonadati</taxon>
        <taxon>Pseudomonadota</taxon>
        <taxon>Gammaproteobacteria</taxon>
        <taxon>Chromatiales</taxon>
        <taxon>Chromatiaceae</taxon>
        <taxon>Thiorhodococcus</taxon>
    </lineage>
</organism>
<dbReference type="EMBL" id="JAAIJR010000041">
    <property type="protein sequence ID" value="NEX20980.1"/>
    <property type="molecule type" value="Genomic_DNA"/>
</dbReference>
<dbReference type="SUPFAM" id="SSF46689">
    <property type="entry name" value="Homeodomain-like"/>
    <property type="match status" value="2"/>
</dbReference>
<reference evidence="6 7" key="2">
    <citation type="submission" date="2020-02" db="EMBL/GenBank/DDBJ databases">
        <title>Genome sequences of Thiorhodococcus mannitoliphagus and Thiorhodococcus minor, purple sulfur photosynthetic bacteria in the gammaproteobacterial family, Chromatiaceae.</title>
        <authorList>
            <person name="Aviles F.A."/>
            <person name="Meyer T.E."/>
            <person name="Kyndt J.A."/>
        </authorList>
    </citation>
    <scope>NUCLEOTIDE SEQUENCE [LARGE SCALE GENOMIC DNA]</scope>
    <source>
        <strain evidence="6 7">DSM 18266</strain>
    </source>
</reference>
<dbReference type="InterPro" id="IPR018062">
    <property type="entry name" value="HTH_AraC-typ_CS"/>
</dbReference>
<evidence type="ECO:0000256" key="2">
    <source>
        <dbReference type="ARBA" id="ARBA00023125"/>
    </source>
</evidence>
<evidence type="ECO:0000313" key="7">
    <source>
        <dbReference type="Proteomes" id="UP000471640"/>
    </source>
</evidence>
<dbReference type="PANTHER" id="PTHR43280">
    <property type="entry name" value="ARAC-FAMILY TRANSCRIPTIONAL REGULATOR"/>
    <property type="match status" value="1"/>
</dbReference>
<dbReference type="GO" id="GO:0043565">
    <property type="term" value="F:sequence-specific DNA binding"/>
    <property type="evidence" value="ECO:0007669"/>
    <property type="project" value="InterPro"/>
</dbReference>
<dbReference type="InterPro" id="IPR009057">
    <property type="entry name" value="Homeodomain-like_sf"/>
</dbReference>
<dbReference type="SMART" id="SM00342">
    <property type="entry name" value="HTH_ARAC"/>
    <property type="match status" value="1"/>
</dbReference>
<reference evidence="7" key="1">
    <citation type="journal article" date="2020" name="Microbiol. Resour. Announc.">
        <title>Draft Genome Sequences of Thiorhodococcus mannitoliphagus and Thiorhodococcus minor, Purple Sulfur Photosynthetic Bacteria in the Gammaproteobacterial Family Chromatiaceae.</title>
        <authorList>
            <person name="Aviles F.A."/>
            <person name="Meyer T.E."/>
            <person name="Kyndt J.A."/>
        </authorList>
    </citation>
    <scope>NUCLEOTIDE SEQUENCE [LARGE SCALE GENOMIC DNA]</scope>
    <source>
        <strain evidence="7">DSM 18266</strain>
    </source>
</reference>
<evidence type="ECO:0000256" key="1">
    <source>
        <dbReference type="ARBA" id="ARBA00023015"/>
    </source>
</evidence>
<evidence type="ECO:0000256" key="3">
    <source>
        <dbReference type="ARBA" id="ARBA00023163"/>
    </source>
</evidence>
<keyword evidence="1" id="KW-0805">Transcription regulation</keyword>
<name>A0A6P1DU42_9GAMM</name>
<gene>
    <name evidence="6" type="ORF">G3480_11765</name>
</gene>
<dbReference type="PROSITE" id="PS01124">
    <property type="entry name" value="HTH_ARAC_FAMILY_2"/>
    <property type="match status" value="1"/>
</dbReference>
<dbReference type="CDD" id="cd06976">
    <property type="entry name" value="cupin_MtlR-like_N"/>
    <property type="match status" value="1"/>
</dbReference>
<sequence>MKGSDSEDRAPEFELSPPHSGTIHYLEHGYPSPLVRWHHHNAYELHYIVASSGRVFVGDYVGEFEPGCLILTGPRLPHNWISDIACADRIAVRDMLVQFDHSTIEGAAALLPEFCEVLPLMESARLGIEFAGMQQQASHYMSKIRDSSGLTRLSYFCQFLHELARHSEQRTLSAGYVETIANDLAVEKINIVVNFMAQHFQEKISLSQAANLLNMNASYFSRFFSKTTGTTFCGFLAQIRIGKACELLSTTDQHITSICYDVGYTNIANFNRRFLEHKKMTPREYRRQTRERLSRDCNEATSGSAAGMALP</sequence>
<dbReference type="InterPro" id="IPR018060">
    <property type="entry name" value="HTH_AraC"/>
</dbReference>
<dbReference type="PROSITE" id="PS00041">
    <property type="entry name" value="HTH_ARAC_FAMILY_1"/>
    <property type="match status" value="1"/>
</dbReference>
<dbReference type="Gene3D" id="2.60.120.10">
    <property type="entry name" value="Jelly Rolls"/>
    <property type="match status" value="1"/>
</dbReference>
<evidence type="ECO:0000259" key="5">
    <source>
        <dbReference type="PROSITE" id="PS01124"/>
    </source>
</evidence>
<keyword evidence="3" id="KW-0804">Transcription</keyword>
<evidence type="ECO:0000313" key="6">
    <source>
        <dbReference type="EMBL" id="NEX20980.1"/>
    </source>
</evidence>
<dbReference type="SUPFAM" id="SSF51182">
    <property type="entry name" value="RmlC-like cupins"/>
    <property type="match status" value="1"/>
</dbReference>
<dbReference type="InterPro" id="IPR014710">
    <property type="entry name" value="RmlC-like_jellyroll"/>
</dbReference>
<dbReference type="RefSeq" id="WP_164654080.1">
    <property type="nucleotide sequence ID" value="NZ_JAAIJR010000041.1"/>
</dbReference>
<dbReference type="AlphaFoldDB" id="A0A6P1DU42"/>
<protein>
    <submittedName>
        <fullName evidence="6">AraC family transcriptional regulator</fullName>
    </submittedName>
</protein>
<dbReference type="GO" id="GO:0003700">
    <property type="term" value="F:DNA-binding transcription factor activity"/>
    <property type="evidence" value="ECO:0007669"/>
    <property type="project" value="InterPro"/>
</dbReference>
<dbReference type="PANTHER" id="PTHR43280:SF27">
    <property type="entry name" value="TRANSCRIPTIONAL REGULATOR MTLR"/>
    <property type="match status" value="1"/>
</dbReference>
<evidence type="ECO:0000256" key="4">
    <source>
        <dbReference type="SAM" id="MobiDB-lite"/>
    </source>
</evidence>
<dbReference type="Gene3D" id="1.10.10.60">
    <property type="entry name" value="Homeodomain-like"/>
    <property type="match status" value="2"/>
</dbReference>